<name>A0ABR2VP11_9FUNG</name>
<accession>A0ABR2VP11</accession>
<dbReference type="InterPro" id="IPR029058">
    <property type="entry name" value="AB_hydrolase_fold"/>
</dbReference>
<gene>
    <name evidence="1" type="ORF">K7432_015382</name>
</gene>
<evidence type="ECO:0000313" key="2">
    <source>
        <dbReference type="Proteomes" id="UP001479436"/>
    </source>
</evidence>
<protein>
    <submittedName>
        <fullName evidence="1">Uncharacterized protein</fullName>
    </submittedName>
</protein>
<dbReference type="Gene3D" id="3.40.50.1820">
    <property type="entry name" value="alpha/beta hydrolase"/>
    <property type="match status" value="1"/>
</dbReference>
<sequence>FANLVKDTFGNISTRQTLARVTNKNDPVARLPPKHWGYLHHPHEIYIRKDKNTIACEDVANGKVQEDSNCIAGVTIPIGIGAHSNFWGIPFGSGC</sequence>
<proteinExistence type="predicted"/>
<reference evidence="1 2" key="1">
    <citation type="submission" date="2023-04" db="EMBL/GenBank/DDBJ databases">
        <title>Genome of Basidiobolus ranarum AG-B5.</title>
        <authorList>
            <person name="Stajich J.E."/>
            <person name="Carter-House D."/>
            <person name="Gryganskyi A."/>
        </authorList>
    </citation>
    <scope>NUCLEOTIDE SEQUENCE [LARGE SCALE GENOMIC DNA]</scope>
    <source>
        <strain evidence="1 2">AG-B5</strain>
    </source>
</reference>
<comment type="caution">
    <text evidence="1">The sequence shown here is derived from an EMBL/GenBank/DDBJ whole genome shotgun (WGS) entry which is preliminary data.</text>
</comment>
<dbReference type="CDD" id="cd00741">
    <property type="entry name" value="Lipase"/>
    <property type="match status" value="1"/>
</dbReference>
<dbReference type="EMBL" id="JASJQH010008943">
    <property type="protein sequence ID" value="KAK9685777.1"/>
    <property type="molecule type" value="Genomic_DNA"/>
</dbReference>
<organism evidence="1 2">
    <name type="scientific">Basidiobolus ranarum</name>
    <dbReference type="NCBI Taxonomy" id="34480"/>
    <lineage>
        <taxon>Eukaryota</taxon>
        <taxon>Fungi</taxon>
        <taxon>Fungi incertae sedis</taxon>
        <taxon>Zoopagomycota</taxon>
        <taxon>Entomophthoromycotina</taxon>
        <taxon>Basidiobolomycetes</taxon>
        <taxon>Basidiobolales</taxon>
        <taxon>Basidiobolaceae</taxon>
        <taxon>Basidiobolus</taxon>
    </lineage>
</organism>
<dbReference type="SUPFAM" id="SSF53474">
    <property type="entry name" value="alpha/beta-Hydrolases"/>
    <property type="match status" value="1"/>
</dbReference>
<evidence type="ECO:0000313" key="1">
    <source>
        <dbReference type="EMBL" id="KAK9685777.1"/>
    </source>
</evidence>
<keyword evidence="2" id="KW-1185">Reference proteome</keyword>
<dbReference type="Proteomes" id="UP001479436">
    <property type="component" value="Unassembled WGS sequence"/>
</dbReference>
<feature type="non-terminal residue" evidence="1">
    <location>
        <position position="1"/>
    </location>
</feature>